<dbReference type="PANTHER" id="PTHR43294">
    <property type="entry name" value="SODIUM/POTASSIUM-TRANSPORTING ATPASE SUBUNIT ALPHA"/>
    <property type="match status" value="1"/>
</dbReference>
<evidence type="ECO:0000256" key="9">
    <source>
        <dbReference type="ARBA" id="ARBA00022967"/>
    </source>
</evidence>
<dbReference type="InterPro" id="IPR004014">
    <property type="entry name" value="ATPase_P-typ_cation-transptr_N"/>
</dbReference>
<dbReference type="Gene3D" id="3.40.1110.10">
    <property type="entry name" value="Calcium-transporting ATPase, cytoplasmic domain N"/>
    <property type="match status" value="1"/>
</dbReference>
<dbReference type="SUPFAM" id="SSF56784">
    <property type="entry name" value="HAD-like"/>
    <property type="match status" value="1"/>
</dbReference>
<dbReference type="NCBIfam" id="TIGR01494">
    <property type="entry name" value="ATPase_P-type"/>
    <property type="match status" value="2"/>
</dbReference>
<feature type="transmembrane region" description="Helical" evidence="13">
    <location>
        <begin position="716"/>
        <end position="737"/>
    </location>
</feature>
<name>A0ABP7VAQ8_9BACI</name>
<evidence type="ECO:0000313" key="15">
    <source>
        <dbReference type="EMBL" id="GAA4063213.1"/>
    </source>
</evidence>
<keyword evidence="8" id="KW-0067">ATP-binding</keyword>
<dbReference type="EMBL" id="BAABDL010000041">
    <property type="protein sequence ID" value="GAA4063213.1"/>
    <property type="molecule type" value="Genomic_DNA"/>
</dbReference>
<dbReference type="SUPFAM" id="SSF81660">
    <property type="entry name" value="Metal cation-transporting ATPase, ATP-binding domain N"/>
    <property type="match status" value="1"/>
</dbReference>
<dbReference type="SUPFAM" id="SSF81653">
    <property type="entry name" value="Calcium ATPase, transduction domain A"/>
    <property type="match status" value="1"/>
</dbReference>
<keyword evidence="5" id="KW-0597">Phosphoprotein</keyword>
<dbReference type="SFLD" id="SFLDG00002">
    <property type="entry name" value="C1.7:_P-type_atpase_like"/>
    <property type="match status" value="1"/>
</dbReference>
<dbReference type="Gene3D" id="2.70.150.10">
    <property type="entry name" value="Calcium-transporting ATPase, cytoplasmic transduction domain A"/>
    <property type="match status" value="1"/>
</dbReference>
<evidence type="ECO:0000256" key="12">
    <source>
        <dbReference type="ARBA" id="ARBA00023136"/>
    </source>
</evidence>
<keyword evidence="7" id="KW-0547">Nucleotide-binding</keyword>
<dbReference type="PRINTS" id="PR00120">
    <property type="entry name" value="HATPASE"/>
</dbReference>
<feature type="transmembrane region" description="Helical" evidence="13">
    <location>
        <begin position="787"/>
        <end position="805"/>
    </location>
</feature>
<dbReference type="Gene3D" id="1.20.1110.10">
    <property type="entry name" value="Calcium-transporting ATPase, transmembrane domain"/>
    <property type="match status" value="1"/>
</dbReference>
<dbReference type="InterPro" id="IPR044492">
    <property type="entry name" value="P_typ_ATPase_HD_dom"/>
</dbReference>
<evidence type="ECO:0000313" key="16">
    <source>
        <dbReference type="Proteomes" id="UP001501734"/>
    </source>
</evidence>
<evidence type="ECO:0000256" key="2">
    <source>
        <dbReference type="ARBA" id="ARBA00005675"/>
    </source>
</evidence>
<evidence type="ECO:0000256" key="4">
    <source>
        <dbReference type="ARBA" id="ARBA00022475"/>
    </source>
</evidence>
<dbReference type="InterPro" id="IPR023298">
    <property type="entry name" value="ATPase_P-typ_TM_dom_sf"/>
</dbReference>
<gene>
    <name evidence="15" type="ORF">GCM10022410_07430</name>
</gene>
<keyword evidence="16" id="KW-1185">Reference proteome</keyword>
<evidence type="ECO:0000259" key="14">
    <source>
        <dbReference type="SMART" id="SM00831"/>
    </source>
</evidence>
<dbReference type="PANTHER" id="PTHR43294:SF21">
    <property type="entry name" value="CATION TRANSPORTING ATPASE"/>
    <property type="match status" value="1"/>
</dbReference>
<keyword evidence="3" id="KW-0813">Transport</keyword>
<keyword evidence="11" id="KW-0406">Ion transport</keyword>
<dbReference type="RefSeq" id="WP_344910447.1">
    <property type="nucleotide sequence ID" value="NZ_BAABDL010000041.1"/>
</dbReference>
<dbReference type="SFLD" id="SFLDS00003">
    <property type="entry name" value="Haloacid_Dehalogenase"/>
    <property type="match status" value="1"/>
</dbReference>
<dbReference type="Pfam" id="PF00690">
    <property type="entry name" value="Cation_ATPase_N"/>
    <property type="match status" value="1"/>
</dbReference>
<dbReference type="SMART" id="SM00831">
    <property type="entry name" value="Cation_ATPase_N"/>
    <property type="match status" value="1"/>
</dbReference>
<accession>A0ABP7VAQ8</accession>
<keyword evidence="6 13" id="KW-0812">Transmembrane</keyword>
<keyword evidence="9" id="KW-1278">Translocase</keyword>
<evidence type="ECO:0000256" key="8">
    <source>
        <dbReference type="ARBA" id="ARBA00022840"/>
    </source>
</evidence>
<dbReference type="InterPro" id="IPR001757">
    <property type="entry name" value="P_typ_ATPase"/>
</dbReference>
<comment type="caution">
    <text evidence="15">The sequence shown here is derived from an EMBL/GenBank/DDBJ whole genome shotgun (WGS) entry which is preliminary data.</text>
</comment>
<dbReference type="InterPro" id="IPR059000">
    <property type="entry name" value="ATPase_P-type_domA"/>
</dbReference>
<comment type="subcellular location">
    <subcellularLocation>
        <location evidence="1">Cell membrane</location>
        <topology evidence="1">Multi-pass membrane protein</topology>
    </subcellularLocation>
</comment>
<dbReference type="InterPro" id="IPR023299">
    <property type="entry name" value="ATPase_P-typ_cyto_dom_N"/>
</dbReference>
<feature type="transmembrane region" description="Helical" evidence="13">
    <location>
        <begin position="685"/>
        <end position="710"/>
    </location>
</feature>
<dbReference type="InterPro" id="IPR018303">
    <property type="entry name" value="ATPase_P-typ_P_site"/>
</dbReference>
<dbReference type="InterPro" id="IPR023214">
    <property type="entry name" value="HAD_sf"/>
</dbReference>
<feature type="transmembrane region" description="Helical" evidence="13">
    <location>
        <begin position="758"/>
        <end position="781"/>
    </location>
</feature>
<dbReference type="InterPro" id="IPR050510">
    <property type="entry name" value="Cation_transp_ATPase_P-type"/>
</dbReference>
<comment type="similarity">
    <text evidence="2">Belongs to the cation transport ATPase (P-type) (TC 3.A.3) family. Type IIA subfamily.</text>
</comment>
<evidence type="ECO:0000256" key="5">
    <source>
        <dbReference type="ARBA" id="ARBA00022553"/>
    </source>
</evidence>
<evidence type="ECO:0000256" key="1">
    <source>
        <dbReference type="ARBA" id="ARBA00004651"/>
    </source>
</evidence>
<feature type="transmembrane region" description="Helical" evidence="13">
    <location>
        <begin position="56"/>
        <end position="74"/>
    </location>
</feature>
<dbReference type="InterPro" id="IPR036412">
    <property type="entry name" value="HAD-like_sf"/>
</dbReference>
<dbReference type="Proteomes" id="UP001501734">
    <property type="component" value="Unassembled WGS sequence"/>
</dbReference>
<dbReference type="Gene3D" id="3.40.50.1000">
    <property type="entry name" value="HAD superfamily/HAD-like"/>
    <property type="match status" value="1"/>
</dbReference>
<proteinExistence type="inferred from homology"/>
<dbReference type="PROSITE" id="PS00154">
    <property type="entry name" value="ATPASE_E1_E2"/>
    <property type="match status" value="1"/>
</dbReference>
<reference evidence="16" key="1">
    <citation type="journal article" date="2019" name="Int. J. Syst. Evol. Microbiol.">
        <title>The Global Catalogue of Microorganisms (GCM) 10K type strain sequencing project: providing services to taxonomists for standard genome sequencing and annotation.</title>
        <authorList>
            <consortium name="The Broad Institute Genomics Platform"/>
            <consortium name="The Broad Institute Genome Sequencing Center for Infectious Disease"/>
            <person name="Wu L."/>
            <person name="Ma J."/>
        </authorList>
    </citation>
    <scope>NUCLEOTIDE SEQUENCE [LARGE SCALE GENOMIC DNA]</scope>
    <source>
        <strain evidence="16">JCM 17250</strain>
    </source>
</reference>
<evidence type="ECO:0000256" key="6">
    <source>
        <dbReference type="ARBA" id="ARBA00022692"/>
    </source>
</evidence>
<feature type="transmembrane region" description="Helical" evidence="13">
    <location>
        <begin position="826"/>
        <end position="849"/>
    </location>
</feature>
<dbReference type="PRINTS" id="PR00119">
    <property type="entry name" value="CATATPASE"/>
</dbReference>
<feature type="domain" description="Cation-transporting P-type ATPase N-terminal" evidence="14">
    <location>
        <begin position="2"/>
        <end position="76"/>
    </location>
</feature>
<dbReference type="SUPFAM" id="SSF81665">
    <property type="entry name" value="Calcium ATPase, transmembrane domain M"/>
    <property type="match status" value="1"/>
</dbReference>
<feature type="transmembrane region" description="Helical" evidence="13">
    <location>
        <begin position="861"/>
        <end position="878"/>
    </location>
</feature>
<keyword evidence="12 13" id="KW-0472">Membrane</keyword>
<evidence type="ECO:0000256" key="3">
    <source>
        <dbReference type="ARBA" id="ARBA00022448"/>
    </source>
</evidence>
<keyword evidence="4" id="KW-1003">Cell membrane</keyword>
<dbReference type="Pfam" id="PF00689">
    <property type="entry name" value="Cation_ATPase_C"/>
    <property type="match status" value="1"/>
</dbReference>
<feature type="transmembrane region" description="Helical" evidence="13">
    <location>
        <begin position="244"/>
        <end position="264"/>
    </location>
</feature>
<sequence>MKWYEMTVDETLAKLGSQAESGLSTLTATKRLKKFGKNQLTEGKAPLGLALFFKQFKDFMVIVLLIATFIAAYLGEVVDAIVIVIIVFINSILGYSQEHRAEKSLAKLKQMANPVAHVRRDGAWLTIPSSDVVVGDIVRLKSGDRVVADLRIMTSTHLSIEESAMTGETLPIAKTSQVIHGEQLNLGDQTNMAFMSSLVTSGHGIGVVVATGMETMVGQIADLIVQAPKQTTPLEKRLQNLGKVLIFVSIMLTSLVVGAGIWQGQPVYQMFLSGISLAVAVIPEGLPAIVTVVLSLGVQRMIKKKAIVRKLSAVETLGSTSVICSDKTGTLTENRMTVVELYLNGRLFNVGGGYRLTGDITATSNQAEEKMLARFLQYGSICGAAEFVNHNGESVIQGDPTDVAIMMAAAKKSLQLTENLQIKKITEFPFDSTRKRMSVVIKDHQQHYAIVKGAPDILLKRADRIEENGRIIRLDQQQRKKIELMINQMASKAYRTIALCINPLQHPNRVKAEDVETGLVFIGLFAMIDPPRPEAKQAIKQCKIAGIKTVMITGDHAGTARAIATELEILPNQGQVITGSQLEQMTDQQLIEQVEQTYVFARVTPKDKLRIVQALQANGHVVAMTGDGVNDAPALKTSDIGVSMGRTGTDVAKEASDLILLDDNFATVVSAVEEGRHIYENIRKFIRYLLASNVGEILVMLFAMVLGFPLPLLPVQILWINLVTDGLPALALGMDGAENNLMEQPPRPIKEGIFARGLGFKIISRGFLIGIVSFIAFLLAYQNGAQSIQYARTIAFITLVTAQLIHVFDCRNERSIFDRHPFGNRYLIVAVLSSFALMIPVTYVATFQAIFQTVALSLRDWLTIILLSSIPTIVFGFTKR</sequence>
<dbReference type="InterPro" id="IPR006068">
    <property type="entry name" value="ATPase_P-typ_cation-transptr_C"/>
</dbReference>
<evidence type="ECO:0000256" key="13">
    <source>
        <dbReference type="SAM" id="Phobius"/>
    </source>
</evidence>
<dbReference type="Pfam" id="PF00122">
    <property type="entry name" value="E1-E2_ATPase"/>
    <property type="match status" value="1"/>
</dbReference>
<evidence type="ECO:0000256" key="11">
    <source>
        <dbReference type="ARBA" id="ARBA00023065"/>
    </source>
</evidence>
<organism evidence="15 16">
    <name type="scientific">Amphibacillus indicireducens</name>
    <dbReference type="NCBI Taxonomy" id="1076330"/>
    <lineage>
        <taxon>Bacteria</taxon>
        <taxon>Bacillati</taxon>
        <taxon>Bacillota</taxon>
        <taxon>Bacilli</taxon>
        <taxon>Bacillales</taxon>
        <taxon>Bacillaceae</taxon>
        <taxon>Amphibacillus</taxon>
    </lineage>
</organism>
<keyword evidence="10 13" id="KW-1133">Transmembrane helix</keyword>
<evidence type="ECO:0000256" key="10">
    <source>
        <dbReference type="ARBA" id="ARBA00022989"/>
    </source>
</evidence>
<dbReference type="SFLD" id="SFLDF00027">
    <property type="entry name" value="p-type_atpase"/>
    <property type="match status" value="1"/>
</dbReference>
<dbReference type="InterPro" id="IPR008250">
    <property type="entry name" value="ATPase_P-typ_transduc_dom_A_sf"/>
</dbReference>
<feature type="transmembrane region" description="Helical" evidence="13">
    <location>
        <begin position="270"/>
        <end position="296"/>
    </location>
</feature>
<dbReference type="Pfam" id="PF13246">
    <property type="entry name" value="Cation_ATPase"/>
    <property type="match status" value="1"/>
</dbReference>
<protein>
    <submittedName>
        <fullName evidence="15">Calcium-translocating P-type ATPase, SERCA-type</fullName>
    </submittedName>
</protein>
<evidence type="ECO:0000256" key="7">
    <source>
        <dbReference type="ARBA" id="ARBA00022741"/>
    </source>
</evidence>